<evidence type="ECO:0000313" key="1">
    <source>
        <dbReference type="EMBL" id="SOU89439.1"/>
    </source>
</evidence>
<name>A0A2I2MA61_9FLAO</name>
<gene>
    <name evidence="1" type="ORF">TNO010_400014</name>
</gene>
<protein>
    <submittedName>
        <fullName evidence="1">Uncharacterized protein</fullName>
    </submittedName>
</protein>
<dbReference type="EMBL" id="OENE01000035">
    <property type="protein sequence ID" value="SOU89439.1"/>
    <property type="molecule type" value="Genomic_DNA"/>
</dbReference>
<sequence length="63" mass="7493">MLSAKLRFVPAQRFKEVTWKIVSKNRKRPISEIKNIRNLYKGEADAILNYFNREVIDIDDLNI</sequence>
<organism evidence="1 2">
    <name type="scientific">Tenacibaculum finnmarkense genomovar ulcerans</name>
    <dbReference type="NCBI Taxonomy" id="2781388"/>
    <lineage>
        <taxon>Bacteria</taxon>
        <taxon>Pseudomonadati</taxon>
        <taxon>Bacteroidota</taxon>
        <taxon>Flavobacteriia</taxon>
        <taxon>Flavobacteriales</taxon>
        <taxon>Flavobacteriaceae</taxon>
        <taxon>Tenacibaculum</taxon>
        <taxon>Tenacibaculum finnmarkense</taxon>
    </lineage>
</organism>
<accession>A0A2I2MA61</accession>
<reference evidence="1 2" key="1">
    <citation type="submission" date="2017-11" db="EMBL/GenBank/DDBJ databases">
        <authorList>
            <person name="Duchaud E."/>
        </authorList>
    </citation>
    <scope>NUCLEOTIDE SEQUENCE [LARGE SCALE GENOMIC DNA]</scope>
    <source>
        <strain evidence="1 2">TNO010</strain>
    </source>
</reference>
<dbReference type="Proteomes" id="UP000490060">
    <property type="component" value="Unassembled WGS sequence"/>
</dbReference>
<proteinExistence type="predicted"/>
<dbReference type="AlphaFoldDB" id="A0A2I2MA61"/>
<evidence type="ECO:0000313" key="2">
    <source>
        <dbReference type="Proteomes" id="UP000490060"/>
    </source>
</evidence>